<keyword evidence="10 12" id="KW-0472">Membrane</keyword>
<evidence type="ECO:0000256" key="4">
    <source>
        <dbReference type="ARBA" id="ARBA00022448"/>
    </source>
</evidence>
<keyword evidence="5" id="KW-1003">Cell membrane</keyword>
<evidence type="ECO:0000256" key="3">
    <source>
        <dbReference type="ARBA" id="ARBA00014962"/>
    </source>
</evidence>
<dbReference type="SMART" id="SM01323">
    <property type="entry name" value="YajC"/>
    <property type="match status" value="1"/>
</dbReference>
<dbReference type="AlphaFoldDB" id="A0A1U9NM34"/>
<dbReference type="RefSeq" id="WP_205847860.1">
    <property type="nucleotide sequence ID" value="NZ_CP019791.1"/>
</dbReference>
<evidence type="ECO:0000256" key="9">
    <source>
        <dbReference type="ARBA" id="ARBA00023010"/>
    </source>
</evidence>
<evidence type="ECO:0000256" key="1">
    <source>
        <dbReference type="ARBA" id="ARBA00004162"/>
    </source>
</evidence>
<dbReference type="NCBIfam" id="TIGR00739">
    <property type="entry name" value="yajC"/>
    <property type="match status" value="1"/>
</dbReference>
<comment type="subcellular location">
    <subcellularLocation>
        <location evidence="1">Cell membrane</location>
        <topology evidence="1">Single-pass membrane protein</topology>
    </subcellularLocation>
</comment>
<evidence type="ECO:0000256" key="6">
    <source>
        <dbReference type="ARBA" id="ARBA00022692"/>
    </source>
</evidence>
<dbReference type="EMBL" id="CP019791">
    <property type="protein sequence ID" value="AQT68867.1"/>
    <property type="molecule type" value="Genomic_DNA"/>
</dbReference>
<sequence>MNTYWILAANGAEGEEGQVIQGGQAEEGQTEEMTTEDGSQQTPPADGEGQGDAPGFGFGQLLPLIIIFVVFYFLIIRGPKKRQQQHSKMVSSLKKNDRVRTIGGIYGTVIDIKDNELTIKIDENTNAKIKVSPGAIAEVVSDKSENK</sequence>
<feature type="compositionally biased region" description="Low complexity" evidence="11">
    <location>
        <begin position="17"/>
        <end position="27"/>
    </location>
</feature>
<dbReference type="KEGG" id="alus:STSP2_02043"/>
<dbReference type="Proteomes" id="UP000189674">
    <property type="component" value="Chromosome"/>
</dbReference>
<proteinExistence type="inferred from homology"/>
<dbReference type="Pfam" id="PF02699">
    <property type="entry name" value="YajC"/>
    <property type="match status" value="1"/>
</dbReference>
<keyword evidence="6 12" id="KW-0812">Transmembrane</keyword>
<keyword evidence="8 12" id="KW-1133">Transmembrane helix</keyword>
<evidence type="ECO:0000256" key="10">
    <source>
        <dbReference type="ARBA" id="ARBA00023136"/>
    </source>
</evidence>
<keyword evidence="14" id="KW-1185">Reference proteome</keyword>
<evidence type="ECO:0000256" key="5">
    <source>
        <dbReference type="ARBA" id="ARBA00022475"/>
    </source>
</evidence>
<accession>A0A1U9NM34</accession>
<evidence type="ECO:0000313" key="13">
    <source>
        <dbReference type="EMBL" id="AQT68867.1"/>
    </source>
</evidence>
<protein>
    <recommendedName>
        <fullName evidence="3">Sec translocon accessory complex subunit YajC</fullName>
    </recommendedName>
</protein>
<feature type="region of interest" description="Disordered" evidence="11">
    <location>
        <begin position="16"/>
        <end position="54"/>
    </location>
</feature>
<dbReference type="PANTHER" id="PTHR33909">
    <property type="entry name" value="SEC TRANSLOCON ACCESSORY COMPLEX SUBUNIT YAJC"/>
    <property type="match status" value="1"/>
</dbReference>
<evidence type="ECO:0000256" key="12">
    <source>
        <dbReference type="SAM" id="Phobius"/>
    </source>
</evidence>
<evidence type="ECO:0000256" key="11">
    <source>
        <dbReference type="SAM" id="MobiDB-lite"/>
    </source>
</evidence>
<comment type="similarity">
    <text evidence="2">Belongs to the YajC family.</text>
</comment>
<evidence type="ECO:0000256" key="8">
    <source>
        <dbReference type="ARBA" id="ARBA00022989"/>
    </source>
</evidence>
<evidence type="ECO:0000256" key="2">
    <source>
        <dbReference type="ARBA" id="ARBA00006742"/>
    </source>
</evidence>
<feature type="transmembrane region" description="Helical" evidence="12">
    <location>
        <begin position="56"/>
        <end position="75"/>
    </location>
</feature>
<reference evidence="14" key="1">
    <citation type="submission" date="2017-02" db="EMBL/GenBank/DDBJ databases">
        <title>Comparative genomics and description of representatives of a novel lineage of planctomycetes thriving in anoxic sediments.</title>
        <authorList>
            <person name="Spring S."/>
            <person name="Bunk B."/>
            <person name="Sproer C."/>
        </authorList>
    </citation>
    <scope>NUCLEOTIDE SEQUENCE [LARGE SCALE GENOMIC DNA]</scope>
    <source>
        <strain evidence="14">ST-NAGAB-D1</strain>
    </source>
</reference>
<dbReference type="GO" id="GO:0015031">
    <property type="term" value="P:protein transport"/>
    <property type="evidence" value="ECO:0007669"/>
    <property type="project" value="UniProtKB-KW"/>
</dbReference>
<gene>
    <name evidence="13" type="ORF">STSP2_02043</name>
</gene>
<dbReference type="InterPro" id="IPR003849">
    <property type="entry name" value="Preprotein_translocase_YajC"/>
</dbReference>
<name>A0A1U9NM34_9BACT</name>
<keyword evidence="4" id="KW-0813">Transport</keyword>
<dbReference type="PRINTS" id="PR01853">
    <property type="entry name" value="YAJCTRNLCASE"/>
</dbReference>
<dbReference type="GO" id="GO:0005886">
    <property type="term" value="C:plasma membrane"/>
    <property type="evidence" value="ECO:0007669"/>
    <property type="project" value="UniProtKB-SubCell"/>
</dbReference>
<evidence type="ECO:0000313" key="14">
    <source>
        <dbReference type="Proteomes" id="UP000189674"/>
    </source>
</evidence>
<dbReference type="PANTHER" id="PTHR33909:SF1">
    <property type="entry name" value="SEC TRANSLOCON ACCESSORY COMPLEX SUBUNIT YAJC"/>
    <property type="match status" value="1"/>
</dbReference>
<keyword evidence="9" id="KW-0811">Translocation</keyword>
<keyword evidence="7" id="KW-0653">Protein transport</keyword>
<dbReference type="STRING" id="1936003.STSP2_02043"/>
<evidence type="ECO:0000256" key="7">
    <source>
        <dbReference type="ARBA" id="ARBA00022927"/>
    </source>
</evidence>
<organism evidence="13 14">
    <name type="scientific">Anaerohalosphaera lusitana</name>
    <dbReference type="NCBI Taxonomy" id="1936003"/>
    <lineage>
        <taxon>Bacteria</taxon>
        <taxon>Pseudomonadati</taxon>
        <taxon>Planctomycetota</taxon>
        <taxon>Phycisphaerae</taxon>
        <taxon>Sedimentisphaerales</taxon>
        <taxon>Anaerohalosphaeraceae</taxon>
        <taxon>Anaerohalosphaera</taxon>
    </lineage>
</organism>